<accession>A0ABQ8F707</accession>
<feature type="region of interest" description="Disordered" evidence="1">
    <location>
        <begin position="1"/>
        <end position="25"/>
    </location>
</feature>
<dbReference type="SUPFAM" id="SSF52266">
    <property type="entry name" value="SGNH hydrolase"/>
    <property type="match status" value="1"/>
</dbReference>
<dbReference type="EMBL" id="JAFCIX010000361">
    <property type="protein sequence ID" value="KAH6593094.1"/>
    <property type="molecule type" value="Genomic_DNA"/>
</dbReference>
<gene>
    <name evidence="2" type="ORF">BASA50_007614</name>
</gene>
<dbReference type="Gene3D" id="3.40.50.1110">
    <property type="entry name" value="SGNH hydrolase"/>
    <property type="match status" value="1"/>
</dbReference>
<dbReference type="InterPro" id="IPR038885">
    <property type="entry name" value="PLB1"/>
</dbReference>
<dbReference type="InterPro" id="IPR036514">
    <property type="entry name" value="SGNH_hydro_sf"/>
</dbReference>
<organism evidence="2 3">
    <name type="scientific">Batrachochytrium salamandrivorans</name>
    <dbReference type="NCBI Taxonomy" id="1357716"/>
    <lineage>
        <taxon>Eukaryota</taxon>
        <taxon>Fungi</taxon>
        <taxon>Fungi incertae sedis</taxon>
        <taxon>Chytridiomycota</taxon>
        <taxon>Chytridiomycota incertae sedis</taxon>
        <taxon>Chytridiomycetes</taxon>
        <taxon>Rhizophydiales</taxon>
        <taxon>Rhizophydiales incertae sedis</taxon>
        <taxon>Batrachochytrium</taxon>
    </lineage>
</organism>
<reference evidence="2 3" key="1">
    <citation type="submission" date="2021-02" db="EMBL/GenBank/DDBJ databases">
        <title>Variation within the Batrachochytrium salamandrivorans European outbreak.</title>
        <authorList>
            <person name="Kelly M."/>
            <person name="Pasmans F."/>
            <person name="Shea T.P."/>
            <person name="Munoz J.F."/>
            <person name="Carranza S."/>
            <person name="Cuomo C.A."/>
            <person name="Martel A."/>
        </authorList>
    </citation>
    <scope>NUCLEOTIDE SEQUENCE [LARGE SCALE GENOMIC DNA]</scope>
    <source>
        <strain evidence="2 3">AMFP18/2</strain>
    </source>
</reference>
<name>A0ABQ8F707_9FUNG</name>
<proteinExistence type="predicted"/>
<evidence type="ECO:0000313" key="3">
    <source>
        <dbReference type="Proteomes" id="UP001648503"/>
    </source>
</evidence>
<evidence type="ECO:0000256" key="1">
    <source>
        <dbReference type="SAM" id="MobiDB-lite"/>
    </source>
</evidence>
<dbReference type="Proteomes" id="UP001648503">
    <property type="component" value="Unassembled WGS sequence"/>
</dbReference>
<evidence type="ECO:0008006" key="4">
    <source>
        <dbReference type="Google" id="ProtNLM"/>
    </source>
</evidence>
<feature type="region of interest" description="Disordered" evidence="1">
    <location>
        <begin position="79"/>
        <end position="119"/>
    </location>
</feature>
<dbReference type="Pfam" id="PF00657">
    <property type="entry name" value="Lipase_GDSL"/>
    <property type="match status" value="1"/>
</dbReference>
<keyword evidence="3" id="KW-1185">Reference proteome</keyword>
<dbReference type="InterPro" id="IPR001087">
    <property type="entry name" value="GDSL"/>
</dbReference>
<sequence>MLADITGQSISTAAPSSTHTNTCQSFMSSPTISPIQTDILPFLSTPTSPVFGRSYTVNSLLGNSRQAWGYPDWIERALEPGSPTSIQSERPPSVASLPSPLHTAVEHASDEGGSECTEPPKITFRRSIASIMQGFRISRVLTEVSLSTMPLRPATEALESNSNSALSTAGTTVNNLRACDIKLLVCLGDSLLTGLCVTAHPSNLKNKLLATLSSSSTRAPIVPWMVSGEHRNNTCISGGGEGVVSVGRLLKVFSPTIVGLTQHKTYLFSRGSGFNFARTGSTVDNLTEQVHRYVNKLRRPEYSILENKWKLIFIWIGANNVFITKSDTIAATFEADLVRALQVLKSLVSHAYVCVLTLPDLSRAHIAVSTEKRRALITSKTMLVNLCIRRAVSNYVWNDTDSFKVVLQPLPVDVIEEDQYSSFISELDRVHPNFLAQQLFAKCIWNNLWLPPDQKLFHLADVIESPWAKPLPDDRLA</sequence>
<dbReference type="PANTHER" id="PTHR21325">
    <property type="entry name" value="PHOSPHOLIPASE B, PLB1"/>
    <property type="match status" value="1"/>
</dbReference>
<comment type="caution">
    <text evidence="2">The sequence shown here is derived from an EMBL/GenBank/DDBJ whole genome shotgun (WGS) entry which is preliminary data.</text>
</comment>
<evidence type="ECO:0000313" key="2">
    <source>
        <dbReference type="EMBL" id="KAH6593094.1"/>
    </source>
</evidence>
<dbReference type="PANTHER" id="PTHR21325:SF31">
    <property type="entry name" value="GH22081P-RELATED"/>
    <property type="match status" value="1"/>
</dbReference>
<protein>
    <recommendedName>
        <fullName evidence="4">SGNH hydrolase-type esterase domain-containing protein</fullName>
    </recommendedName>
</protein>